<name>A0A099EV86_9RHOB</name>
<reference evidence="1 2" key="1">
    <citation type="submission" date="2014-09" db="EMBL/GenBank/DDBJ databases">
        <authorList>
            <person name="McGinnis J.M."/>
            <person name="Wolfgang W.J."/>
        </authorList>
    </citation>
    <scope>NUCLEOTIDE SEQUENCE [LARGE SCALE GENOMIC DNA]</scope>
    <source>
        <strain evidence="1 2">HAMBI 3106</strain>
    </source>
</reference>
<evidence type="ECO:0000313" key="1">
    <source>
        <dbReference type="EMBL" id="KGJ01911.1"/>
    </source>
</evidence>
<dbReference type="EMBL" id="JRKS01000083">
    <property type="protein sequence ID" value="KGJ01911.1"/>
    <property type="molecule type" value="Genomic_DNA"/>
</dbReference>
<protein>
    <recommendedName>
        <fullName evidence="3">Biopolymer transporter ExbD</fullName>
    </recommendedName>
</protein>
<organism evidence="1 2">
    <name type="scientific">Paracoccus sphaerophysae</name>
    <dbReference type="NCBI Taxonomy" id="690417"/>
    <lineage>
        <taxon>Bacteria</taxon>
        <taxon>Pseudomonadati</taxon>
        <taxon>Pseudomonadota</taxon>
        <taxon>Alphaproteobacteria</taxon>
        <taxon>Rhodobacterales</taxon>
        <taxon>Paracoccaceae</taxon>
        <taxon>Paracoccus</taxon>
    </lineage>
</organism>
<dbReference type="RefSeq" id="WP_036721973.1">
    <property type="nucleotide sequence ID" value="NZ_JRKS01000083.1"/>
</dbReference>
<evidence type="ECO:0008006" key="3">
    <source>
        <dbReference type="Google" id="ProtNLM"/>
    </source>
</evidence>
<dbReference type="Proteomes" id="UP000029917">
    <property type="component" value="Unassembled WGS sequence"/>
</dbReference>
<comment type="caution">
    <text evidence="1">The sequence shown here is derived from an EMBL/GenBank/DDBJ whole genome shotgun (WGS) entry which is preliminary data.</text>
</comment>
<gene>
    <name evidence="1" type="ORF">IC63_15725</name>
</gene>
<evidence type="ECO:0000313" key="2">
    <source>
        <dbReference type="Proteomes" id="UP000029917"/>
    </source>
</evidence>
<dbReference type="AlphaFoldDB" id="A0A099EV86"/>
<feature type="non-terminal residue" evidence="1">
    <location>
        <position position="1"/>
    </location>
</feature>
<sequence length="85" mass="8592">AGRGTDIRSTAVWTLGPDGQITASGQRFGPDRLPVLADALVAQGTRDVLVVVGQGARVQQVVTVLQALSLRGITSVQIAGGGAAQ</sequence>
<proteinExistence type="predicted"/>
<reference evidence="1 2" key="2">
    <citation type="submission" date="2014-10" db="EMBL/GenBank/DDBJ databases">
        <title>Paracoccus sanguinis sp. nov., isolated from clinical specimens of New York State patients.</title>
        <authorList>
            <person name="Mingle L.A."/>
            <person name="Cole J.A."/>
            <person name="Lapierre P."/>
            <person name="Musser K.A."/>
        </authorList>
    </citation>
    <scope>NUCLEOTIDE SEQUENCE [LARGE SCALE GENOMIC DNA]</scope>
    <source>
        <strain evidence="1 2">HAMBI 3106</strain>
    </source>
</reference>
<accession>A0A099EV86</accession>
<keyword evidence="2" id="KW-1185">Reference proteome</keyword>